<name>A0ABU7RWG2_9ACTN</name>
<sequence>MSGTRPSVKRPRAPRAPGERPGQILDAATRVLLRDGLDATTIDGIAAEAGLGKGTVYEYFGSKAQVFTALRRRCNERILAAGTDAVAAAPGTAALDRVRRFVTGMVGFWVANPRLVALLFHEAGIEEPDELGPIKESLRQLVREGVRTGELAVEDPTFTVEFLLHGLHGVLEGLFNEGAAVERVAAEGAAVERVAAEGAAAEQVLARVDGVLTALLKPTRPAG</sequence>
<feature type="region of interest" description="Disordered" evidence="5">
    <location>
        <begin position="1"/>
        <end position="21"/>
    </location>
</feature>
<dbReference type="InterPro" id="IPR001647">
    <property type="entry name" value="HTH_TetR"/>
</dbReference>
<keyword evidence="8" id="KW-1185">Reference proteome</keyword>
<keyword evidence="1" id="KW-0805">Transcription regulation</keyword>
<dbReference type="InterPro" id="IPR009057">
    <property type="entry name" value="Homeodomain-like_sf"/>
</dbReference>
<dbReference type="SUPFAM" id="SSF46689">
    <property type="entry name" value="Homeodomain-like"/>
    <property type="match status" value="1"/>
</dbReference>
<dbReference type="PROSITE" id="PS50977">
    <property type="entry name" value="HTH_TETR_2"/>
    <property type="match status" value="1"/>
</dbReference>
<evidence type="ECO:0000256" key="2">
    <source>
        <dbReference type="ARBA" id="ARBA00023125"/>
    </source>
</evidence>
<dbReference type="PROSITE" id="PS01081">
    <property type="entry name" value="HTH_TETR_1"/>
    <property type="match status" value="1"/>
</dbReference>
<evidence type="ECO:0000313" key="7">
    <source>
        <dbReference type="EMBL" id="MEE6260838.1"/>
    </source>
</evidence>
<dbReference type="EMBL" id="JAZGQK010000017">
    <property type="protein sequence ID" value="MEE6260838.1"/>
    <property type="molecule type" value="Genomic_DNA"/>
</dbReference>
<feature type="DNA-binding region" description="H-T-H motif" evidence="4">
    <location>
        <begin position="41"/>
        <end position="60"/>
    </location>
</feature>
<evidence type="ECO:0000313" key="8">
    <source>
        <dbReference type="Proteomes" id="UP001332243"/>
    </source>
</evidence>
<feature type="domain" description="HTH tetR-type" evidence="6">
    <location>
        <begin position="18"/>
        <end position="78"/>
    </location>
</feature>
<dbReference type="Pfam" id="PF00440">
    <property type="entry name" value="TetR_N"/>
    <property type="match status" value="1"/>
</dbReference>
<comment type="caution">
    <text evidence="7">The sequence shown here is derived from an EMBL/GenBank/DDBJ whole genome shotgun (WGS) entry which is preliminary data.</text>
</comment>
<evidence type="ECO:0000259" key="6">
    <source>
        <dbReference type="PROSITE" id="PS50977"/>
    </source>
</evidence>
<dbReference type="PANTHER" id="PTHR30055">
    <property type="entry name" value="HTH-TYPE TRANSCRIPTIONAL REGULATOR RUTR"/>
    <property type="match status" value="1"/>
</dbReference>
<evidence type="ECO:0000256" key="1">
    <source>
        <dbReference type="ARBA" id="ARBA00023015"/>
    </source>
</evidence>
<evidence type="ECO:0000256" key="5">
    <source>
        <dbReference type="SAM" id="MobiDB-lite"/>
    </source>
</evidence>
<accession>A0ABU7RWG2</accession>
<keyword evidence="2 4" id="KW-0238">DNA-binding</keyword>
<dbReference type="Gene3D" id="1.10.357.10">
    <property type="entry name" value="Tetracycline Repressor, domain 2"/>
    <property type="match status" value="1"/>
</dbReference>
<organism evidence="7 8">
    <name type="scientific">Plantactinospora sonchi</name>
    <dbReference type="NCBI Taxonomy" id="1544735"/>
    <lineage>
        <taxon>Bacteria</taxon>
        <taxon>Bacillati</taxon>
        <taxon>Actinomycetota</taxon>
        <taxon>Actinomycetes</taxon>
        <taxon>Micromonosporales</taxon>
        <taxon>Micromonosporaceae</taxon>
        <taxon>Plantactinospora</taxon>
    </lineage>
</organism>
<dbReference type="Proteomes" id="UP001332243">
    <property type="component" value="Unassembled WGS sequence"/>
</dbReference>
<evidence type="ECO:0000256" key="3">
    <source>
        <dbReference type="ARBA" id="ARBA00023163"/>
    </source>
</evidence>
<reference evidence="7 8" key="1">
    <citation type="submission" date="2024-01" db="EMBL/GenBank/DDBJ databases">
        <title>Genome insights into Plantactinospora sonchi sp. nov.</title>
        <authorList>
            <person name="Wang L."/>
        </authorList>
    </citation>
    <scope>NUCLEOTIDE SEQUENCE [LARGE SCALE GENOMIC DNA]</scope>
    <source>
        <strain evidence="7 8">NEAU-QY2</strain>
    </source>
</reference>
<dbReference type="InterPro" id="IPR023772">
    <property type="entry name" value="DNA-bd_HTH_TetR-type_CS"/>
</dbReference>
<dbReference type="PRINTS" id="PR00455">
    <property type="entry name" value="HTHTETR"/>
</dbReference>
<dbReference type="RefSeq" id="WP_331215956.1">
    <property type="nucleotide sequence ID" value="NZ_JAZGQK010000017.1"/>
</dbReference>
<evidence type="ECO:0000256" key="4">
    <source>
        <dbReference type="PROSITE-ProRule" id="PRU00335"/>
    </source>
</evidence>
<dbReference type="PANTHER" id="PTHR30055:SF234">
    <property type="entry name" value="HTH-TYPE TRANSCRIPTIONAL REGULATOR BETI"/>
    <property type="match status" value="1"/>
</dbReference>
<protein>
    <submittedName>
        <fullName evidence="7">TetR/AcrR family transcriptional regulator</fullName>
    </submittedName>
</protein>
<keyword evidence="3" id="KW-0804">Transcription</keyword>
<gene>
    <name evidence="7" type="ORF">V1633_20335</name>
</gene>
<proteinExistence type="predicted"/>
<dbReference type="InterPro" id="IPR050109">
    <property type="entry name" value="HTH-type_TetR-like_transc_reg"/>
</dbReference>
<dbReference type="InterPro" id="IPR036271">
    <property type="entry name" value="Tet_transcr_reg_TetR-rel_C_sf"/>
</dbReference>
<dbReference type="SUPFAM" id="SSF48498">
    <property type="entry name" value="Tetracyclin repressor-like, C-terminal domain"/>
    <property type="match status" value="1"/>
</dbReference>